<evidence type="ECO:0000313" key="3">
    <source>
        <dbReference type="Proteomes" id="UP000749559"/>
    </source>
</evidence>
<protein>
    <submittedName>
        <fullName evidence="2">Uncharacterized protein</fullName>
    </submittedName>
</protein>
<dbReference type="Proteomes" id="UP000749559">
    <property type="component" value="Unassembled WGS sequence"/>
</dbReference>
<feature type="compositionally biased region" description="Polar residues" evidence="1">
    <location>
        <begin position="193"/>
        <end position="202"/>
    </location>
</feature>
<proteinExistence type="predicted"/>
<feature type="region of interest" description="Disordered" evidence="1">
    <location>
        <begin position="126"/>
        <end position="202"/>
    </location>
</feature>
<feature type="region of interest" description="Disordered" evidence="1">
    <location>
        <begin position="1"/>
        <end position="32"/>
    </location>
</feature>
<name>A0A8J1UX59_OWEFU</name>
<gene>
    <name evidence="2" type="ORF">OFUS_LOCUS15638</name>
</gene>
<organism evidence="2 3">
    <name type="scientific">Owenia fusiformis</name>
    <name type="common">Polychaete worm</name>
    <dbReference type="NCBI Taxonomy" id="6347"/>
    <lineage>
        <taxon>Eukaryota</taxon>
        <taxon>Metazoa</taxon>
        <taxon>Spiralia</taxon>
        <taxon>Lophotrochozoa</taxon>
        <taxon>Annelida</taxon>
        <taxon>Polychaeta</taxon>
        <taxon>Sedentaria</taxon>
        <taxon>Canalipalpata</taxon>
        <taxon>Sabellida</taxon>
        <taxon>Oweniida</taxon>
        <taxon>Oweniidae</taxon>
        <taxon>Owenia</taxon>
    </lineage>
</organism>
<comment type="caution">
    <text evidence="2">The sequence shown here is derived from an EMBL/GenBank/DDBJ whole genome shotgun (WGS) entry which is preliminary data.</text>
</comment>
<feature type="compositionally biased region" description="Low complexity" evidence="1">
    <location>
        <begin position="18"/>
        <end position="28"/>
    </location>
</feature>
<keyword evidence="3" id="KW-1185">Reference proteome</keyword>
<dbReference type="AlphaFoldDB" id="A0A8J1UX59"/>
<reference evidence="2" key="1">
    <citation type="submission" date="2022-03" db="EMBL/GenBank/DDBJ databases">
        <authorList>
            <person name="Martin C."/>
        </authorList>
    </citation>
    <scope>NUCLEOTIDE SEQUENCE</scope>
</reference>
<accession>A0A8J1UX59</accession>
<dbReference type="EMBL" id="CAIIXF020000007">
    <property type="protein sequence ID" value="CAH1790431.1"/>
    <property type="molecule type" value="Genomic_DNA"/>
</dbReference>
<sequence>MSKSHFTTKEVPSNEATSSKSYSVVDSSGPQSTSCFTVGNVIEAAKTMSDCSTLCDDSSNQIFAHFSLKIKQEFLRQSQLKKLQSSHCKRNISNEKNRKMDKLRKRRWRESEVLKKHENRAQKMFKREKRKDEEYRTSECQTEKTFKKKKRENEKYRIKEQQNEKTFRKRKRENEEYRTSERETQKREVGDLHTSSKMSQKV</sequence>
<evidence type="ECO:0000256" key="1">
    <source>
        <dbReference type="SAM" id="MobiDB-lite"/>
    </source>
</evidence>
<evidence type="ECO:0000313" key="2">
    <source>
        <dbReference type="EMBL" id="CAH1790431.1"/>
    </source>
</evidence>
<feature type="compositionally biased region" description="Polar residues" evidence="1">
    <location>
        <begin position="1"/>
        <end position="17"/>
    </location>
</feature>
<feature type="compositionally biased region" description="Basic and acidic residues" evidence="1">
    <location>
        <begin position="130"/>
        <end position="191"/>
    </location>
</feature>